<dbReference type="PANTHER" id="PTHR10146:SF14">
    <property type="entry name" value="PYRIDOXAL PHOSPHATE HOMEOSTASIS PROTEIN"/>
    <property type="match status" value="1"/>
</dbReference>
<dbReference type="PANTHER" id="PTHR10146">
    <property type="entry name" value="PROLINE SYNTHETASE CO-TRANSCRIBED BACTERIAL HOMOLOG PROTEIN"/>
    <property type="match status" value="1"/>
</dbReference>
<evidence type="ECO:0000313" key="9">
    <source>
        <dbReference type="EMBL" id="CAB5126311.1"/>
    </source>
</evidence>
<evidence type="ECO:0000256" key="1">
    <source>
        <dbReference type="ARBA" id="ARBA00022898"/>
    </source>
</evidence>
<dbReference type="InterPro" id="IPR029066">
    <property type="entry name" value="PLP-binding_barrel"/>
</dbReference>
<evidence type="ECO:0000259" key="2">
    <source>
        <dbReference type="Pfam" id="PF01168"/>
    </source>
</evidence>
<dbReference type="NCBIfam" id="TIGR00044">
    <property type="entry name" value="YggS family pyridoxal phosphate-dependent enzyme"/>
    <property type="match status" value="1"/>
</dbReference>
<dbReference type="InterPro" id="IPR001608">
    <property type="entry name" value="Ala_racemase_N"/>
</dbReference>
<protein>
    <submittedName>
        <fullName evidence="8">Unannotated protein</fullName>
    </submittedName>
</protein>
<dbReference type="EMBL" id="CAFBNZ010000022">
    <property type="protein sequence ID" value="CAB4967550.1"/>
    <property type="molecule type" value="Genomic_DNA"/>
</dbReference>
<dbReference type="HAMAP" id="MF_02087">
    <property type="entry name" value="PLP_homeostasis"/>
    <property type="match status" value="1"/>
</dbReference>
<accession>A0A6J7STD5</accession>
<dbReference type="GO" id="GO:0030170">
    <property type="term" value="F:pyridoxal phosphate binding"/>
    <property type="evidence" value="ECO:0007669"/>
    <property type="project" value="InterPro"/>
</dbReference>
<keyword evidence="1" id="KW-0663">Pyridoxal phosphate</keyword>
<dbReference type="AlphaFoldDB" id="A0A6J7STD5"/>
<dbReference type="EMBL" id="CAEZUK010000003">
    <property type="protein sequence ID" value="CAB4589144.1"/>
    <property type="molecule type" value="Genomic_DNA"/>
</dbReference>
<sequence length="223" mass="24151">MSETERIRDNYLALLERVRRCGGQSIKVVAVTKTFPASVIRAVHAAGCSAIGENYAQELLAKIDDYRATQVPGDFLPEVHFVGRLQSNKIRQIADVVTVWQSVDRDSVLHEVALRSPGAHIFIQVNASNEIDKGGCPPDQVERLLGLATQRGLTVKGLMAVGPSDGDTRRTAEVFAEVARLGRQFGLEELSMGMTNDLEIAIDAGSTLIRVGSAIFGDRPPIA</sequence>
<evidence type="ECO:0000313" key="8">
    <source>
        <dbReference type="EMBL" id="CAB5044293.1"/>
    </source>
</evidence>
<evidence type="ECO:0000313" key="3">
    <source>
        <dbReference type="EMBL" id="CAB4543723.1"/>
    </source>
</evidence>
<evidence type="ECO:0000313" key="6">
    <source>
        <dbReference type="EMBL" id="CAB4767495.1"/>
    </source>
</evidence>
<feature type="domain" description="Alanine racemase N-terminal" evidence="2">
    <location>
        <begin position="5"/>
        <end position="220"/>
    </location>
</feature>
<dbReference type="EMBL" id="CAEZZV010000004">
    <property type="protein sequence ID" value="CAB4767495.1"/>
    <property type="molecule type" value="Genomic_DNA"/>
</dbReference>
<evidence type="ECO:0000313" key="5">
    <source>
        <dbReference type="EMBL" id="CAB4624658.1"/>
    </source>
</evidence>
<gene>
    <name evidence="3" type="ORF">UFOPK1421_00804</name>
    <name evidence="4" type="ORF">UFOPK1820_00049</name>
    <name evidence="5" type="ORF">UFOPK1960_00296</name>
    <name evidence="6" type="ORF">UFOPK2921_00061</name>
    <name evidence="7" type="ORF">UFOPK3889_00223</name>
    <name evidence="8" type="ORF">UFOPK4275_00082</name>
    <name evidence="9" type="ORF">UFOPK4422_01029</name>
</gene>
<name>A0A6J7STD5_9ZZZZ</name>
<dbReference type="SUPFAM" id="SSF51419">
    <property type="entry name" value="PLP-binding barrel"/>
    <property type="match status" value="1"/>
</dbReference>
<dbReference type="Gene3D" id="3.20.20.10">
    <property type="entry name" value="Alanine racemase"/>
    <property type="match status" value="1"/>
</dbReference>
<dbReference type="EMBL" id="CAEZVL010000026">
    <property type="protein sequence ID" value="CAB4624658.1"/>
    <property type="molecule type" value="Genomic_DNA"/>
</dbReference>
<proteinExistence type="inferred from homology"/>
<reference evidence="8" key="1">
    <citation type="submission" date="2020-05" db="EMBL/GenBank/DDBJ databases">
        <authorList>
            <person name="Chiriac C."/>
            <person name="Salcher M."/>
            <person name="Ghai R."/>
            <person name="Kavagutti S V."/>
        </authorList>
    </citation>
    <scope>NUCLEOTIDE SEQUENCE</scope>
</reference>
<dbReference type="EMBL" id="CAFBRX010000101">
    <property type="protein sequence ID" value="CAB5126311.1"/>
    <property type="molecule type" value="Genomic_DNA"/>
</dbReference>
<dbReference type="Pfam" id="PF01168">
    <property type="entry name" value="Ala_racemase_N"/>
    <property type="match status" value="1"/>
</dbReference>
<dbReference type="EMBL" id="CAEZSL010000075">
    <property type="protein sequence ID" value="CAB4543723.1"/>
    <property type="molecule type" value="Genomic_DNA"/>
</dbReference>
<dbReference type="EMBL" id="CAFBQJ010000007">
    <property type="protein sequence ID" value="CAB5044293.1"/>
    <property type="molecule type" value="Genomic_DNA"/>
</dbReference>
<organism evidence="8">
    <name type="scientific">freshwater metagenome</name>
    <dbReference type="NCBI Taxonomy" id="449393"/>
    <lineage>
        <taxon>unclassified sequences</taxon>
        <taxon>metagenomes</taxon>
        <taxon>ecological metagenomes</taxon>
    </lineage>
</organism>
<dbReference type="CDD" id="cd00635">
    <property type="entry name" value="PLPDE_III_YBL036c_like"/>
    <property type="match status" value="1"/>
</dbReference>
<dbReference type="PIRSF" id="PIRSF004848">
    <property type="entry name" value="YBL036c_PLPDEIII"/>
    <property type="match status" value="1"/>
</dbReference>
<evidence type="ECO:0000313" key="7">
    <source>
        <dbReference type="EMBL" id="CAB4967550.1"/>
    </source>
</evidence>
<dbReference type="InterPro" id="IPR011078">
    <property type="entry name" value="PyrdxlP_homeostasis"/>
</dbReference>
<evidence type="ECO:0000313" key="4">
    <source>
        <dbReference type="EMBL" id="CAB4589144.1"/>
    </source>
</evidence>